<feature type="coiled-coil region" evidence="1">
    <location>
        <begin position="619"/>
        <end position="735"/>
    </location>
</feature>
<dbReference type="PATRIC" id="fig|1410950.3.peg.1598"/>
<evidence type="ECO:0000256" key="1">
    <source>
        <dbReference type="SAM" id="Coils"/>
    </source>
</evidence>
<reference evidence="3 4" key="1">
    <citation type="submission" date="2013-11" db="EMBL/GenBank/DDBJ databases">
        <title>Single cell genomics of uncultured Tannerella BU063 (oral taxon 286).</title>
        <authorList>
            <person name="Beall C.J."/>
            <person name="Campbell A.G."/>
            <person name="Griffen A.L."/>
            <person name="Podar M."/>
            <person name="Leys E.J."/>
        </authorList>
    </citation>
    <scope>NUCLEOTIDE SEQUENCE [LARGE SCALE GENOMIC DNA]</scope>
    <source>
        <strain evidence="3">Cell 5</strain>
    </source>
</reference>
<feature type="domain" description="Tape measure protein N-terminal" evidence="2">
    <location>
        <begin position="63"/>
        <end position="246"/>
    </location>
</feature>
<dbReference type="Pfam" id="PF20155">
    <property type="entry name" value="TMP_3"/>
    <property type="match status" value="1"/>
</dbReference>
<name>W2CAK7_9BACT</name>
<dbReference type="InterPro" id="IPR013491">
    <property type="entry name" value="Tape_meas_N"/>
</dbReference>
<evidence type="ECO:0000313" key="3">
    <source>
        <dbReference type="EMBL" id="ETK04063.1"/>
    </source>
</evidence>
<evidence type="ECO:0000259" key="2">
    <source>
        <dbReference type="Pfam" id="PF20155"/>
    </source>
</evidence>
<dbReference type="EMBL" id="AYYC01000705">
    <property type="protein sequence ID" value="ETK04063.1"/>
    <property type="molecule type" value="Genomic_DNA"/>
</dbReference>
<evidence type="ECO:0000313" key="4">
    <source>
        <dbReference type="Proteomes" id="UP000018872"/>
    </source>
</evidence>
<gene>
    <name evidence="3" type="ORF">T229_10895</name>
</gene>
<feature type="coiled-coil region" evidence="1">
    <location>
        <begin position="1297"/>
        <end position="1347"/>
    </location>
</feature>
<organism evidence="3 4">
    <name type="scientific">Tannerella sp. oral taxon BU063 isolate Cell 5</name>
    <dbReference type="NCBI Taxonomy" id="1410950"/>
    <lineage>
        <taxon>Bacteria</taxon>
        <taxon>Pseudomonadati</taxon>
        <taxon>Bacteroidota</taxon>
        <taxon>Bacteroidia</taxon>
        <taxon>Bacteroidales</taxon>
        <taxon>Tannerellaceae</taxon>
        <taxon>Tannerella</taxon>
    </lineage>
</organism>
<feature type="coiled-coil region" evidence="1">
    <location>
        <begin position="784"/>
        <end position="828"/>
    </location>
</feature>
<proteinExistence type="predicted"/>
<accession>W2CAK7</accession>
<comment type="caution">
    <text evidence="3">The sequence shown here is derived from an EMBL/GenBank/DDBJ whole genome shotgun (WGS) entry which is preliminary data.</text>
</comment>
<keyword evidence="1" id="KW-0175">Coiled coil</keyword>
<dbReference type="NCBIfam" id="TIGR02675">
    <property type="entry name" value="tape_meas_nterm"/>
    <property type="match status" value="1"/>
</dbReference>
<protein>
    <recommendedName>
        <fullName evidence="2">Tape measure protein N-terminal domain-containing protein</fullName>
    </recommendedName>
</protein>
<sequence length="1488" mass="163113">MGVINYNGALYLATGIDNSGLRRDASEAEGIIEHLGRTAQSVGAMMGVAFTLDAAKDFAVKVATVRGEFQKLEAAFKSMLGNKEAADRLMQQLIRTAATTPFGMQEVAGGAKQLLAYGVAANEVNDTLVRLGNIASGLSIPLNDLVYLYGTTMTQGRLFTQDLRQFMGRGIPIADELAKQFGVTKDQVQGLVEAGKVGFPEVQKALESLTNEGGKFYNLMEEQSKTIAGKISNLSDAIEMMFNDIGKSSEGVIAKALDGVTSLVENYTQVGEKIGEIVVVYGTYKAALIAVMAIQKQYAAYEAAITARTIALQKEAVQQGKALAMAEAGQLAKTQLLAEAKGNLARKLGQVAESLVPNLYAAAAVAIGVMATALYKAATEAGGLELAQKRVNDAMERAATSVSDQRAKIDSLVAVIRNENTSYEEKESVLKELIAINPQYLSGLNQANILTAQGTTILNGYIEALARKKQLEALSDELAASYDRKDKAEQGKAAPWYWNFLNWTASYGNAITTLGVSMLLKGKTAGKEYEQLTRNVNDNIVADETITQAEIGLSRDRILAKTRKNKKEEVDANKKGNAAIAVNTFETVDQVSAKIRQVSASLAINRKTAQMGFLDPAVIKTQEKMLDELNEKYKTLTGKPYDQPKGTGRVGGHSNQVNDLLQEQKEVAEVMAEIEELTRNARKRIEDADLEMMNEGLEKKLQKIDLDYQRELQEIEEWKKKLEKANKALTGKEALTEDQQAYYEASKAAMDQKNMKERANATNEWKRREAEAYDEMLQAFGNYKEKEAAIAREYARKIADAEKEGRTNEAERLRREAIQKQAAAAESELGKDDHLKTFFKHTEKQVLKMAKNVRVEIANTIKYLKTKGAEGTVDAEKAKLLQRMLGDPELVRQTLEGLETDLEKVDDTIEGIQHQKVFDALIANFKKLRKSVNGSTEQMSALNSVISGLSSVGSIISQLGNAMSDCDIKAGKVVSTIGNAITNAASFAAAGASVGGPWGAVAGAVVGAASAIIPAIGKVEEWTDAMEKSYQSQLKWLDQAKAASMEIVKGYGSIEEKLKAATEAANIAAEELEVIKEKTRDRNSKKANDGDGHSTGYYNADRALGFVQQRGGFDNYNRFWENTPEANGYKSAEKRYRWDKHVVQGKKRGSQGAGYFEMEWDRGYRPQSVKGFDVEALEKNGIDVKRLLTDTANYAQELTLEQLTMLTRTHSAFLKVLDSSTQDAISARKKMLEDEKKMQDETLAGFTGVSFDGLLSEYESFLKKAGDGSKDLGKTIEGHLRDAIIKGLIDKKTEARIKKAYERIADLMKNREKMGAEEYQKQLQEAKDELTQIYKELAEKKKEAFDKTGLKDYEETKENSMRGALAKASQESIDLLAGVMGAIRVSIEQIVRLMNESRGKGGGVAEYYDSIRQSFAALREIQIAGWKEVTAIKDMVQQIHVTQVTVAQLSQTVADHTASIKETSRRMAESITAINNSGVKIKGGGLGL</sequence>
<dbReference type="Proteomes" id="UP000018872">
    <property type="component" value="Unassembled WGS sequence"/>
</dbReference>